<dbReference type="InterPro" id="IPR029044">
    <property type="entry name" value="Nucleotide-diphossugar_trans"/>
</dbReference>
<name>A0A3N6NNY9_9CYAN</name>
<dbReference type="PANTHER" id="PTHR22916:SF3">
    <property type="entry name" value="UDP-GLCNAC:BETAGAL BETA-1,3-N-ACETYLGLUCOSAMINYLTRANSFERASE-LIKE PROTEIN 1"/>
    <property type="match status" value="1"/>
</dbReference>
<evidence type="ECO:0000259" key="1">
    <source>
        <dbReference type="Pfam" id="PF00535"/>
    </source>
</evidence>
<keyword evidence="2" id="KW-0808">Transferase</keyword>
<dbReference type="InterPro" id="IPR001173">
    <property type="entry name" value="Glyco_trans_2-like"/>
</dbReference>
<evidence type="ECO:0000313" key="3">
    <source>
        <dbReference type="Proteomes" id="UP000269154"/>
    </source>
</evidence>
<dbReference type="SUPFAM" id="SSF53448">
    <property type="entry name" value="Nucleotide-diphospho-sugar transferases"/>
    <property type="match status" value="1"/>
</dbReference>
<dbReference type="OrthoDB" id="396512at2"/>
<dbReference type="Proteomes" id="UP000269154">
    <property type="component" value="Unassembled WGS sequence"/>
</dbReference>
<keyword evidence="3" id="KW-1185">Reference proteome</keyword>
<dbReference type="EMBL" id="RCBY01000456">
    <property type="protein sequence ID" value="RQH19001.1"/>
    <property type="molecule type" value="Genomic_DNA"/>
</dbReference>
<evidence type="ECO:0000313" key="2">
    <source>
        <dbReference type="EMBL" id="RQH19001.1"/>
    </source>
</evidence>
<protein>
    <submittedName>
        <fullName evidence="2">Glycosyltransferase</fullName>
    </submittedName>
</protein>
<sequence length="144" mass="15792">MKISIITVCYNAQDYLRDCLDSVARQDHPDIEHIVIDGASTDGTLSILEAYQSRLAYVVSEKDEGLYHAMNKGIALASGEVVGILNADDLYPRTNILSRVAKAFLDPSIKMSFGDLVYVNDDDLIKWSGITRPIITKTIGGLEG</sequence>
<accession>A0A3N6NNY9</accession>
<reference evidence="2 3" key="1">
    <citation type="journal article" date="2018" name="ACS Chem. Biol.">
        <title>Ketoreductase domain dysfunction expands chemodiversity: malyngamide biosynthesis in the cyanobacterium Okeania hirsuta.</title>
        <authorList>
            <person name="Moss N.A."/>
            <person name="Leao T."/>
            <person name="Rankin M."/>
            <person name="McCullough T.M."/>
            <person name="Qu P."/>
            <person name="Korobeynikov A."/>
            <person name="Smith J.L."/>
            <person name="Gerwick L."/>
            <person name="Gerwick W.H."/>
        </authorList>
    </citation>
    <scope>NUCLEOTIDE SEQUENCE [LARGE SCALE GENOMIC DNA]</scope>
    <source>
        <strain evidence="2 3">PAB10Feb10-1</strain>
    </source>
</reference>
<dbReference type="Gene3D" id="3.90.550.10">
    <property type="entry name" value="Spore Coat Polysaccharide Biosynthesis Protein SpsA, Chain A"/>
    <property type="match status" value="1"/>
</dbReference>
<dbReference type="GO" id="GO:0016758">
    <property type="term" value="F:hexosyltransferase activity"/>
    <property type="evidence" value="ECO:0007669"/>
    <property type="project" value="UniProtKB-ARBA"/>
</dbReference>
<feature type="domain" description="Glycosyltransferase 2-like" evidence="1">
    <location>
        <begin position="4"/>
        <end position="131"/>
    </location>
</feature>
<proteinExistence type="predicted"/>
<gene>
    <name evidence="2" type="ORF">D5R40_32670</name>
</gene>
<dbReference type="PANTHER" id="PTHR22916">
    <property type="entry name" value="GLYCOSYLTRANSFERASE"/>
    <property type="match status" value="1"/>
</dbReference>
<organism evidence="2 3">
    <name type="scientific">Okeania hirsuta</name>
    <dbReference type="NCBI Taxonomy" id="1458930"/>
    <lineage>
        <taxon>Bacteria</taxon>
        <taxon>Bacillati</taxon>
        <taxon>Cyanobacteriota</taxon>
        <taxon>Cyanophyceae</taxon>
        <taxon>Oscillatoriophycideae</taxon>
        <taxon>Oscillatoriales</taxon>
        <taxon>Microcoleaceae</taxon>
        <taxon>Okeania</taxon>
    </lineage>
</organism>
<dbReference type="AlphaFoldDB" id="A0A3N6NNY9"/>
<dbReference type="RefSeq" id="WP_124155791.1">
    <property type="nucleotide sequence ID" value="NZ_CAWOLW010000397.1"/>
</dbReference>
<dbReference type="Pfam" id="PF00535">
    <property type="entry name" value="Glycos_transf_2"/>
    <property type="match status" value="1"/>
</dbReference>
<comment type="caution">
    <text evidence="2">The sequence shown here is derived from an EMBL/GenBank/DDBJ whole genome shotgun (WGS) entry which is preliminary data.</text>
</comment>